<dbReference type="Pfam" id="PF01048">
    <property type="entry name" value="PNP_UDP_1"/>
    <property type="match status" value="1"/>
</dbReference>
<dbReference type="InterPro" id="IPR011990">
    <property type="entry name" value="TPR-like_helical_dom_sf"/>
</dbReference>
<dbReference type="Pfam" id="PF00931">
    <property type="entry name" value="NB-ARC"/>
    <property type="match status" value="1"/>
</dbReference>
<dbReference type="EMBL" id="JAGPNK010000010">
    <property type="protein sequence ID" value="KAH7312454.1"/>
    <property type="molecule type" value="Genomic_DNA"/>
</dbReference>
<dbReference type="SUPFAM" id="SSF53167">
    <property type="entry name" value="Purine and uridine phosphorylases"/>
    <property type="match status" value="1"/>
</dbReference>
<dbReference type="SUPFAM" id="SSF48452">
    <property type="entry name" value="TPR-like"/>
    <property type="match status" value="2"/>
</dbReference>
<dbReference type="Gene3D" id="3.40.50.300">
    <property type="entry name" value="P-loop containing nucleotide triphosphate hydrolases"/>
    <property type="match status" value="1"/>
</dbReference>
<dbReference type="Gene3D" id="1.25.40.10">
    <property type="entry name" value="Tetratricopeptide repeat domain"/>
    <property type="match status" value="2"/>
</dbReference>
<reference evidence="4" key="1">
    <citation type="journal article" date="2021" name="Nat. Commun.">
        <title>Genetic determinants of endophytism in the Arabidopsis root mycobiome.</title>
        <authorList>
            <person name="Mesny F."/>
            <person name="Miyauchi S."/>
            <person name="Thiergart T."/>
            <person name="Pickel B."/>
            <person name="Atanasova L."/>
            <person name="Karlsson M."/>
            <person name="Huettel B."/>
            <person name="Barry K.W."/>
            <person name="Haridas S."/>
            <person name="Chen C."/>
            <person name="Bauer D."/>
            <person name="Andreopoulos W."/>
            <person name="Pangilinan J."/>
            <person name="LaButti K."/>
            <person name="Riley R."/>
            <person name="Lipzen A."/>
            <person name="Clum A."/>
            <person name="Drula E."/>
            <person name="Henrissat B."/>
            <person name="Kohler A."/>
            <person name="Grigoriev I.V."/>
            <person name="Martin F.M."/>
            <person name="Hacquard S."/>
        </authorList>
    </citation>
    <scope>NUCLEOTIDE SEQUENCE</scope>
    <source>
        <strain evidence="4">MPI-CAGE-CH-0235</strain>
    </source>
</reference>
<feature type="domain" description="NB-ARC" evidence="2">
    <location>
        <begin position="399"/>
        <end position="568"/>
    </location>
</feature>
<evidence type="ECO:0000313" key="5">
    <source>
        <dbReference type="Proteomes" id="UP000813444"/>
    </source>
</evidence>
<dbReference type="Pfam" id="PF13374">
    <property type="entry name" value="TPR_10"/>
    <property type="match status" value="2"/>
</dbReference>
<comment type="caution">
    <text evidence="4">The sequence shown here is derived from an EMBL/GenBank/DDBJ whole genome shotgun (WGS) entry which is preliminary data.</text>
</comment>
<gene>
    <name evidence="4" type="ORF">B0I35DRAFT_356677</name>
</gene>
<dbReference type="InterPro" id="IPR002182">
    <property type="entry name" value="NB-ARC"/>
</dbReference>
<organism evidence="4 5">
    <name type="scientific">Stachybotrys elegans</name>
    <dbReference type="NCBI Taxonomy" id="80388"/>
    <lineage>
        <taxon>Eukaryota</taxon>
        <taxon>Fungi</taxon>
        <taxon>Dikarya</taxon>
        <taxon>Ascomycota</taxon>
        <taxon>Pezizomycotina</taxon>
        <taxon>Sordariomycetes</taxon>
        <taxon>Hypocreomycetidae</taxon>
        <taxon>Hypocreales</taxon>
        <taxon>Stachybotryaceae</taxon>
        <taxon>Stachybotrys</taxon>
    </lineage>
</organism>
<keyword evidence="5" id="KW-1185">Reference proteome</keyword>
<sequence length="1090" mass="122975">MDVERPGRFDIAIVCALPLEYDAVELLLDSRDKNPRTTRLAGFRTIYTTGTMGEHNVVLLLLTEMGKVSAAAAIERLVSDFPSLSLVFLTGICGGVPYPREGTEVLLGDVAISTSVVQYDFGRLYDDGFKMKDHNGTRRKTPHPSVKGVLKLLETKRQRFEVNRQAIAYLEKIQSADHHANDSHDYVYPGISSDRLYEAKYRHRHRVSSQCHACAAWTKDTDPVCDESPVMSCKNLGCGDVHLEWRERTEKKLEFEKQGNTLEAQKPSLFFGCFASGDTVLKSGIIRDKLAKSLSADGGDPVIAFEMEGAGMWDTKPCLIVKGVCDYADSHKNKRWQNFAAATAASVTRAIIDSCPKAEPQVSTANMLNTSREECRQAPQCLPFSKNDDFVARPELMAQLEDLLPHRSSGQSAALWGLGGSGKTQLALNYAYSRGRSCSVFWVHAENAATFTQDFKKIASILDCNISSLAEQEMLMKVRHRIQREPEWLLIIDNADNLGLFGVAAEQAEDKSNMGQFVPTGSNGTILWTTRNRAIVKSLVGSERGMEVSHMEKDQAHQLLLKAGGQNHLIGSKIEMADELLEELQWIPLAVNQAGAYMRETSIGTKEYLARLRDGKKRWATLEKSPFDRHRRRGVNNSILETWHISIEHLKRQPGTEYEVAYKVLHTASYFDNQSIPWELLEGSAGAENRADDMGLRRGVQLLIDFCFLVERRTEDDERMFDMHKLVQEGVRYRLAKSRQNRQLQCEADFARAALEVMLEWFPPRDKENFLGWVKQCDKYVAHALRIIMDYGDICEQPFDLVKISDRVYTFFMDQERVREREALGKHIIQILSKQLGQLHPKTLDWNYNLAFSYYYSGRTSEAKEQVASDALQLSRQAMGEIHPVTIKLQEVLGRTYIWQNRYDEAEQMLSEGPEKCRQAFGENDPQTLDSIHELARVYSGKGDHPKAKALHQQAVELSRQTYGEEHPTALEALSLLATALSDGGQSDEAAKIGLQALQKMQHIFGDTRHATLISMYNLAITYYHLCRHDEAIKLMRECFEHLHNTFGPEHHDTKDAKAILLKWGATEPGTQSDTDSTDTDGSSMVTISS</sequence>
<evidence type="ECO:0000259" key="3">
    <source>
        <dbReference type="Pfam" id="PF01048"/>
    </source>
</evidence>
<dbReference type="GO" id="GO:0003824">
    <property type="term" value="F:catalytic activity"/>
    <property type="evidence" value="ECO:0007669"/>
    <property type="project" value="InterPro"/>
</dbReference>
<dbReference type="SMART" id="SM00028">
    <property type="entry name" value="TPR"/>
    <property type="match status" value="4"/>
</dbReference>
<dbReference type="InterPro" id="IPR053137">
    <property type="entry name" value="NLR-like"/>
</dbReference>
<dbReference type="GO" id="GO:0009116">
    <property type="term" value="P:nucleoside metabolic process"/>
    <property type="evidence" value="ECO:0007669"/>
    <property type="project" value="InterPro"/>
</dbReference>
<dbReference type="SUPFAM" id="SSF52540">
    <property type="entry name" value="P-loop containing nucleoside triphosphate hydrolases"/>
    <property type="match status" value="1"/>
</dbReference>
<dbReference type="PANTHER" id="PTHR46082:SF6">
    <property type="entry name" value="AAA+ ATPASE DOMAIN-CONTAINING PROTEIN-RELATED"/>
    <property type="match status" value="1"/>
</dbReference>
<evidence type="ECO:0000313" key="4">
    <source>
        <dbReference type="EMBL" id="KAH7312454.1"/>
    </source>
</evidence>
<dbReference type="OrthoDB" id="5986190at2759"/>
<name>A0A8K0WQA9_9HYPO</name>
<evidence type="ECO:0000256" key="1">
    <source>
        <dbReference type="SAM" id="MobiDB-lite"/>
    </source>
</evidence>
<dbReference type="InterPro" id="IPR000845">
    <property type="entry name" value="Nucleoside_phosphorylase_d"/>
</dbReference>
<protein>
    <recommendedName>
        <fullName evidence="6">Nucleoside phosphorylase domain-containing protein</fullName>
    </recommendedName>
</protein>
<dbReference type="Pfam" id="PF13424">
    <property type="entry name" value="TPR_12"/>
    <property type="match status" value="1"/>
</dbReference>
<feature type="region of interest" description="Disordered" evidence="1">
    <location>
        <begin position="1067"/>
        <end position="1090"/>
    </location>
</feature>
<proteinExistence type="predicted"/>
<dbReference type="PANTHER" id="PTHR46082">
    <property type="entry name" value="ATP/GTP-BINDING PROTEIN-RELATED"/>
    <property type="match status" value="1"/>
</dbReference>
<dbReference type="InterPro" id="IPR035994">
    <property type="entry name" value="Nucleoside_phosphorylase_sf"/>
</dbReference>
<feature type="domain" description="Nucleoside phosphorylase" evidence="3">
    <location>
        <begin position="10"/>
        <end position="134"/>
    </location>
</feature>
<dbReference type="AlphaFoldDB" id="A0A8K0WQA9"/>
<dbReference type="InterPro" id="IPR019734">
    <property type="entry name" value="TPR_rpt"/>
</dbReference>
<evidence type="ECO:0000259" key="2">
    <source>
        <dbReference type="Pfam" id="PF00931"/>
    </source>
</evidence>
<evidence type="ECO:0008006" key="6">
    <source>
        <dbReference type="Google" id="ProtNLM"/>
    </source>
</evidence>
<dbReference type="InterPro" id="IPR027417">
    <property type="entry name" value="P-loop_NTPase"/>
</dbReference>
<accession>A0A8K0WQA9</accession>
<dbReference type="Proteomes" id="UP000813444">
    <property type="component" value="Unassembled WGS sequence"/>
</dbReference>
<dbReference type="GO" id="GO:0043531">
    <property type="term" value="F:ADP binding"/>
    <property type="evidence" value="ECO:0007669"/>
    <property type="project" value="InterPro"/>
</dbReference>
<feature type="compositionally biased region" description="Low complexity" evidence="1">
    <location>
        <begin position="1070"/>
        <end position="1084"/>
    </location>
</feature>
<dbReference type="Gene3D" id="3.40.50.1580">
    <property type="entry name" value="Nucleoside phosphorylase domain"/>
    <property type="match status" value="1"/>
</dbReference>